<organism evidence="2 3">
    <name type="scientific">Musa troglodytarum</name>
    <name type="common">fe'i banana</name>
    <dbReference type="NCBI Taxonomy" id="320322"/>
    <lineage>
        <taxon>Eukaryota</taxon>
        <taxon>Viridiplantae</taxon>
        <taxon>Streptophyta</taxon>
        <taxon>Embryophyta</taxon>
        <taxon>Tracheophyta</taxon>
        <taxon>Spermatophyta</taxon>
        <taxon>Magnoliopsida</taxon>
        <taxon>Liliopsida</taxon>
        <taxon>Zingiberales</taxon>
        <taxon>Musaceae</taxon>
        <taxon>Musa</taxon>
    </lineage>
</organism>
<dbReference type="EMBL" id="CP097509">
    <property type="protein sequence ID" value="URE20340.1"/>
    <property type="molecule type" value="Genomic_DNA"/>
</dbReference>
<sequence length="189" mass="20732">MPQTATTRGRGRHRGACDFSGTATLATSDPSNSGCAYPASSRFVSDHFLFWGTDGIQHLFYDRLLSARRSSSSASGTSSTPATSTPGTTFTPTNGGTGRIIIIIFFFCFLRSIDQPCSILYFDRAIKFLVECSKDAAIQTSTADGEFVLNIHPSTMKRPKRRSMPTCRRQSWQNCVSFNDDGREQNTGT</sequence>
<name>A0A9E7GSU5_9LILI</name>
<feature type="region of interest" description="Disordered" evidence="1">
    <location>
        <begin position="71"/>
        <end position="91"/>
    </location>
</feature>
<evidence type="ECO:0000256" key="1">
    <source>
        <dbReference type="SAM" id="MobiDB-lite"/>
    </source>
</evidence>
<reference evidence="2" key="1">
    <citation type="submission" date="2022-05" db="EMBL/GenBank/DDBJ databases">
        <title>The Musa troglodytarum L. genome provides insights into the mechanism of non-climacteric behaviour and enrichment of carotenoids.</title>
        <authorList>
            <person name="Wang J."/>
        </authorList>
    </citation>
    <scope>NUCLEOTIDE SEQUENCE</scope>
    <source>
        <tissue evidence="2">Leaf</tissue>
    </source>
</reference>
<proteinExistence type="predicted"/>
<evidence type="ECO:0000313" key="2">
    <source>
        <dbReference type="EMBL" id="URE20340.1"/>
    </source>
</evidence>
<accession>A0A9E7GSU5</accession>
<dbReference type="Proteomes" id="UP001055439">
    <property type="component" value="Chromosome 7"/>
</dbReference>
<dbReference type="AlphaFoldDB" id="A0A9E7GSU5"/>
<keyword evidence="3" id="KW-1185">Reference proteome</keyword>
<evidence type="ECO:0000313" key="3">
    <source>
        <dbReference type="Proteomes" id="UP001055439"/>
    </source>
</evidence>
<protein>
    <submittedName>
        <fullName evidence="2">Uncharacterized protein</fullName>
    </submittedName>
</protein>
<gene>
    <name evidence="2" type="ORF">MUK42_06283</name>
</gene>